<accession>A0AAJ1Q677</accession>
<gene>
    <name evidence="4" type="ORF">QP433_04770</name>
</gene>
<sequence>MYDKQAIYDLLKEKGIWYDVVEHPAVFDMEALGELDLPHAEYNAKNLFVRDDKKRNYYLITVRGEKRVDLKDFRKKQGTRRLSFASPEDMEALLGLTPGSVSPLGLLNDREHRVHYYLDQDLAGEEALVGMHPNENTASIWLKPADLIALIQEHGNEVTVVEI</sequence>
<keyword evidence="2" id="KW-0648">Protein biosynthesis</keyword>
<dbReference type="Pfam" id="PF04073">
    <property type="entry name" value="tRNA_edit"/>
    <property type="match status" value="1"/>
</dbReference>
<dbReference type="EMBL" id="JASOOE010000007">
    <property type="protein sequence ID" value="MDK7187287.1"/>
    <property type="molecule type" value="Genomic_DNA"/>
</dbReference>
<dbReference type="PANTHER" id="PTHR31423">
    <property type="entry name" value="YBAK DOMAIN-CONTAINING PROTEIN"/>
    <property type="match status" value="1"/>
</dbReference>
<dbReference type="GO" id="GO:0002161">
    <property type="term" value="F:aminoacyl-tRNA deacylase activity"/>
    <property type="evidence" value="ECO:0007669"/>
    <property type="project" value="InterPro"/>
</dbReference>
<dbReference type="AlphaFoldDB" id="A0AAJ1Q677"/>
<protein>
    <submittedName>
        <fullName evidence="4">Prolyl-tRNA synthetase associated domain-containing protein</fullName>
    </submittedName>
</protein>
<evidence type="ECO:0000313" key="4">
    <source>
        <dbReference type="EMBL" id="MDK7187287.1"/>
    </source>
</evidence>
<comment type="caution">
    <text evidence="4">The sequence shown here is derived from an EMBL/GenBank/DDBJ whole genome shotgun (WGS) entry which is preliminary data.</text>
</comment>
<dbReference type="CDD" id="cd04335">
    <property type="entry name" value="PrdX_deacylase"/>
    <property type="match status" value="1"/>
</dbReference>
<dbReference type="RefSeq" id="WP_016648365.1">
    <property type="nucleotide sequence ID" value="NZ_JASOOE010000007.1"/>
</dbReference>
<dbReference type="InterPro" id="IPR036754">
    <property type="entry name" value="YbaK/aa-tRNA-synt-asso_dom_sf"/>
</dbReference>
<dbReference type="Gene3D" id="3.90.960.10">
    <property type="entry name" value="YbaK/aminoacyl-tRNA synthetase-associated domain"/>
    <property type="match status" value="1"/>
</dbReference>
<evidence type="ECO:0000256" key="1">
    <source>
        <dbReference type="ARBA" id="ARBA00010201"/>
    </source>
</evidence>
<dbReference type="InterPro" id="IPR007214">
    <property type="entry name" value="YbaK/aa-tRNA-synth-assoc-dom"/>
</dbReference>
<feature type="domain" description="YbaK/aminoacyl-tRNA synthetase-associated" evidence="3">
    <location>
        <begin position="23"/>
        <end position="149"/>
    </location>
</feature>
<proteinExistence type="inferred from homology"/>
<dbReference type="InterPro" id="IPR040285">
    <property type="entry name" value="ProX/PRXD1"/>
</dbReference>
<dbReference type="SUPFAM" id="SSF55826">
    <property type="entry name" value="YbaK/ProRS associated domain"/>
    <property type="match status" value="1"/>
</dbReference>
<dbReference type="Proteomes" id="UP001229251">
    <property type="component" value="Unassembled WGS sequence"/>
</dbReference>
<name>A0AAJ1Q677_9LACT</name>
<evidence type="ECO:0000259" key="3">
    <source>
        <dbReference type="Pfam" id="PF04073"/>
    </source>
</evidence>
<comment type="similarity">
    <text evidence="1">Belongs to the PRORSD1 family.</text>
</comment>
<dbReference type="PANTHER" id="PTHR31423:SF3">
    <property type="entry name" value="PROLYL-TRNA SYNTHETASE ASSOCIATED DOMAIN-CONTAINING PROTEIN 1-RELATED"/>
    <property type="match status" value="1"/>
</dbReference>
<evidence type="ECO:0000313" key="5">
    <source>
        <dbReference type="Proteomes" id="UP001229251"/>
    </source>
</evidence>
<reference evidence="4" key="1">
    <citation type="submission" date="2023-05" db="EMBL/GenBank/DDBJ databases">
        <title>Cataloging the Phylogenetic Diversity of Human Bladder Bacteria.</title>
        <authorList>
            <person name="Du J."/>
        </authorList>
    </citation>
    <scope>NUCLEOTIDE SEQUENCE</scope>
    <source>
        <strain evidence="4">UMB1231</strain>
    </source>
</reference>
<dbReference type="GO" id="GO:0006412">
    <property type="term" value="P:translation"/>
    <property type="evidence" value="ECO:0007669"/>
    <property type="project" value="UniProtKB-KW"/>
</dbReference>
<evidence type="ECO:0000256" key="2">
    <source>
        <dbReference type="ARBA" id="ARBA00022917"/>
    </source>
</evidence>
<organism evidence="4 5">
    <name type="scientific">Facklamia hominis</name>
    <dbReference type="NCBI Taxonomy" id="178214"/>
    <lineage>
        <taxon>Bacteria</taxon>
        <taxon>Bacillati</taxon>
        <taxon>Bacillota</taxon>
        <taxon>Bacilli</taxon>
        <taxon>Lactobacillales</taxon>
        <taxon>Aerococcaceae</taxon>
        <taxon>Facklamia</taxon>
    </lineage>
</organism>